<dbReference type="GO" id="GO:0007165">
    <property type="term" value="P:signal transduction"/>
    <property type="evidence" value="ECO:0007669"/>
    <property type="project" value="TreeGrafter"/>
</dbReference>
<dbReference type="AlphaFoldDB" id="A0A0G2ZC46"/>
<name>A0A0G2ZC46_9BACT</name>
<dbReference type="GO" id="GO:0046854">
    <property type="term" value="P:phosphatidylinositol phosphate biosynthetic process"/>
    <property type="evidence" value="ECO:0007669"/>
    <property type="project" value="InterPro"/>
</dbReference>
<evidence type="ECO:0000256" key="2">
    <source>
        <dbReference type="ARBA" id="ARBA00022801"/>
    </source>
</evidence>
<accession>A0A0G2ZC46</accession>
<proteinExistence type="predicted"/>
<evidence type="ECO:0000256" key="1">
    <source>
        <dbReference type="ARBA" id="ARBA00022723"/>
    </source>
</evidence>
<dbReference type="Gene3D" id="3.40.190.80">
    <property type="match status" value="1"/>
</dbReference>
<dbReference type="EMBL" id="CP011232">
    <property type="protein sequence ID" value="AKI97139.1"/>
    <property type="molecule type" value="Genomic_DNA"/>
</dbReference>
<dbReference type="PRINTS" id="PR00377">
    <property type="entry name" value="IMPHPHTASES"/>
</dbReference>
<keyword evidence="6" id="KW-1185">Reference proteome</keyword>
<dbReference type="PANTHER" id="PTHR20854:SF4">
    <property type="entry name" value="INOSITOL-1-MONOPHOSPHATASE-RELATED"/>
    <property type="match status" value="1"/>
</dbReference>
<reference evidence="5 6" key="1">
    <citation type="submission" date="2015-04" db="EMBL/GenBank/DDBJ databases">
        <title>Complete Genome Sequence of Kosmotoga pacifica SLHLJ1.</title>
        <authorList>
            <person name="Jiang L.J."/>
            <person name="Shao Z.Z."/>
            <person name="Jebbar M."/>
        </authorList>
    </citation>
    <scope>NUCLEOTIDE SEQUENCE [LARGE SCALE GENOMIC DNA]</scope>
    <source>
        <strain evidence="5 6">SLHLJ1</strain>
    </source>
</reference>
<dbReference type="GO" id="GO:0046872">
    <property type="term" value="F:metal ion binding"/>
    <property type="evidence" value="ECO:0007669"/>
    <property type="project" value="UniProtKB-KW"/>
</dbReference>
<feature type="binding site" evidence="4">
    <location>
        <position position="84"/>
    </location>
    <ligand>
        <name>Mg(2+)</name>
        <dbReference type="ChEBI" id="CHEBI:18420"/>
        <label>1</label>
        <note>catalytic</note>
    </ligand>
</feature>
<dbReference type="GO" id="GO:0006020">
    <property type="term" value="P:inositol metabolic process"/>
    <property type="evidence" value="ECO:0007669"/>
    <property type="project" value="TreeGrafter"/>
</dbReference>
<feature type="binding site" evidence="4">
    <location>
        <position position="206"/>
    </location>
    <ligand>
        <name>Mg(2+)</name>
        <dbReference type="ChEBI" id="CHEBI:18420"/>
        <label>1</label>
        <note>catalytic</note>
    </ligand>
</feature>
<protein>
    <recommendedName>
        <fullName evidence="7">Inositol-phosphate phosphatase</fullName>
    </recommendedName>
</protein>
<dbReference type="PANTHER" id="PTHR20854">
    <property type="entry name" value="INOSITOL MONOPHOSPHATASE"/>
    <property type="match status" value="1"/>
</dbReference>
<feature type="binding site" evidence="4">
    <location>
        <position position="67"/>
    </location>
    <ligand>
        <name>Mg(2+)</name>
        <dbReference type="ChEBI" id="CHEBI:18420"/>
        <label>1</label>
        <note>catalytic</note>
    </ligand>
</feature>
<keyword evidence="3 4" id="KW-0460">Magnesium</keyword>
<dbReference type="STRING" id="1330330.IX53_04155"/>
<evidence type="ECO:0000256" key="4">
    <source>
        <dbReference type="PIRSR" id="PIRSR600760-2"/>
    </source>
</evidence>
<dbReference type="PROSITE" id="PS00630">
    <property type="entry name" value="IMP_2"/>
    <property type="match status" value="1"/>
</dbReference>
<evidence type="ECO:0000256" key="3">
    <source>
        <dbReference type="ARBA" id="ARBA00022842"/>
    </source>
</evidence>
<dbReference type="GO" id="GO:0008934">
    <property type="term" value="F:inositol monophosphate 1-phosphatase activity"/>
    <property type="evidence" value="ECO:0007669"/>
    <property type="project" value="TreeGrafter"/>
</dbReference>
<dbReference type="SUPFAM" id="SSF56655">
    <property type="entry name" value="Carbohydrate phosphatase"/>
    <property type="match status" value="1"/>
</dbReference>
<dbReference type="PATRIC" id="fig|1330330.3.peg.831"/>
<feature type="binding site" evidence="4">
    <location>
        <position position="87"/>
    </location>
    <ligand>
        <name>Mg(2+)</name>
        <dbReference type="ChEBI" id="CHEBI:18420"/>
        <label>1</label>
        <note>catalytic</note>
    </ligand>
</feature>
<sequence>MSKQRFSFAMQLIKDIGKELKFKQNIDRIISYKSSELDIVTQFDLEIQQKFVKEIKAKFSSDVVLAEEEGLSDVEPTSATWVLDPIDGTANFAHRLPLYCISLAFYERTEPVFGLIYLPETGDLYGAYKGEGAFLNSSRIRVSNRDEISESLVTVGTTTLRSVELLNLLHTNVRRMRVLGTAALQAAFVAAGFSEAFIGYRLNIWDIAAAYIILKEAGGRVTDWNGKDIGPWNTEKMIFSNGHMLRELCSLISSVGV</sequence>
<dbReference type="InterPro" id="IPR000760">
    <property type="entry name" value="Inositol_monophosphatase-like"/>
</dbReference>
<dbReference type="Pfam" id="PF00459">
    <property type="entry name" value="Inositol_P"/>
    <property type="match status" value="1"/>
</dbReference>
<evidence type="ECO:0008006" key="7">
    <source>
        <dbReference type="Google" id="ProtNLM"/>
    </source>
</evidence>
<comment type="cofactor">
    <cofactor evidence="4">
        <name>Mg(2+)</name>
        <dbReference type="ChEBI" id="CHEBI:18420"/>
    </cofactor>
</comment>
<organism evidence="5 6">
    <name type="scientific">Kosmotoga pacifica</name>
    <dbReference type="NCBI Taxonomy" id="1330330"/>
    <lineage>
        <taxon>Bacteria</taxon>
        <taxon>Thermotogati</taxon>
        <taxon>Thermotogota</taxon>
        <taxon>Thermotogae</taxon>
        <taxon>Kosmotogales</taxon>
        <taxon>Kosmotogaceae</taxon>
        <taxon>Kosmotoga</taxon>
    </lineage>
</organism>
<dbReference type="KEGG" id="kpf:IX53_04155"/>
<dbReference type="InterPro" id="IPR020550">
    <property type="entry name" value="Inositol_monophosphatase_CS"/>
</dbReference>
<dbReference type="PROSITE" id="PS00629">
    <property type="entry name" value="IMP_1"/>
    <property type="match status" value="1"/>
</dbReference>
<dbReference type="Proteomes" id="UP000035159">
    <property type="component" value="Chromosome"/>
</dbReference>
<dbReference type="Gene3D" id="3.30.540.10">
    <property type="entry name" value="Fructose-1,6-Bisphosphatase, subunit A, domain 1"/>
    <property type="match status" value="1"/>
</dbReference>
<keyword evidence="2" id="KW-0378">Hydrolase</keyword>
<dbReference type="OrthoDB" id="9772456at2"/>
<gene>
    <name evidence="5" type="ORF">IX53_04155</name>
</gene>
<evidence type="ECO:0000313" key="6">
    <source>
        <dbReference type="Proteomes" id="UP000035159"/>
    </source>
</evidence>
<keyword evidence="1 4" id="KW-0479">Metal-binding</keyword>
<evidence type="ECO:0000313" key="5">
    <source>
        <dbReference type="EMBL" id="AKI97139.1"/>
    </source>
</evidence>
<feature type="binding site" evidence="4">
    <location>
        <position position="86"/>
    </location>
    <ligand>
        <name>Mg(2+)</name>
        <dbReference type="ChEBI" id="CHEBI:18420"/>
        <label>1</label>
        <note>catalytic</note>
    </ligand>
</feature>
<dbReference type="RefSeq" id="WP_047754273.1">
    <property type="nucleotide sequence ID" value="NZ_CAJUHA010000013.1"/>
</dbReference>
<dbReference type="InterPro" id="IPR020583">
    <property type="entry name" value="Inositol_monoP_metal-BS"/>
</dbReference>